<evidence type="ECO:0000313" key="1">
    <source>
        <dbReference type="EMBL" id="GHA84665.1"/>
    </source>
</evidence>
<dbReference type="EMBL" id="BMUL01000007">
    <property type="protein sequence ID" value="GHA84665.1"/>
    <property type="molecule type" value="Genomic_DNA"/>
</dbReference>
<evidence type="ECO:0000313" key="2">
    <source>
        <dbReference type="Proteomes" id="UP000644020"/>
    </source>
</evidence>
<keyword evidence="2" id="KW-1185">Reference proteome</keyword>
<reference evidence="1" key="2">
    <citation type="submission" date="2020-09" db="EMBL/GenBank/DDBJ databases">
        <authorList>
            <person name="Sun Q."/>
            <person name="Ohkuma M."/>
        </authorList>
    </citation>
    <scope>NUCLEOTIDE SEQUENCE</scope>
    <source>
        <strain evidence="1">JCM 4518</strain>
    </source>
</reference>
<protein>
    <submittedName>
        <fullName evidence="1">Uncharacterized protein</fullName>
    </submittedName>
</protein>
<gene>
    <name evidence="1" type="ORF">GCM10010305_30510</name>
</gene>
<name>A0A918T3L6_9ACTN</name>
<proteinExistence type="predicted"/>
<dbReference type="AlphaFoldDB" id="A0A918T3L6"/>
<organism evidence="1 2">
    <name type="scientific">Streptomyces termitum</name>
    <dbReference type="NCBI Taxonomy" id="67368"/>
    <lineage>
        <taxon>Bacteria</taxon>
        <taxon>Bacillati</taxon>
        <taxon>Actinomycetota</taxon>
        <taxon>Actinomycetes</taxon>
        <taxon>Kitasatosporales</taxon>
        <taxon>Streptomycetaceae</taxon>
        <taxon>Streptomyces</taxon>
    </lineage>
</organism>
<comment type="caution">
    <text evidence="1">The sequence shown here is derived from an EMBL/GenBank/DDBJ whole genome shotgun (WGS) entry which is preliminary data.</text>
</comment>
<accession>A0A918T3L6</accession>
<reference evidence="1" key="1">
    <citation type="journal article" date="2014" name="Int. J. Syst. Evol. Microbiol.">
        <title>Complete genome sequence of Corynebacterium casei LMG S-19264T (=DSM 44701T), isolated from a smear-ripened cheese.</title>
        <authorList>
            <consortium name="US DOE Joint Genome Institute (JGI-PGF)"/>
            <person name="Walter F."/>
            <person name="Albersmeier A."/>
            <person name="Kalinowski J."/>
            <person name="Ruckert C."/>
        </authorList>
    </citation>
    <scope>NUCLEOTIDE SEQUENCE</scope>
    <source>
        <strain evidence="1">JCM 4518</strain>
    </source>
</reference>
<dbReference type="Proteomes" id="UP000644020">
    <property type="component" value="Unassembled WGS sequence"/>
</dbReference>
<sequence>MRSIGRKVPSRIRYAFADAVRTASVRPGARVSRAWRPALRRRHREPIARRWRRSYCVRKRRAELDTSTPDGWTST</sequence>